<evidence type="ECO:0000313" key="1">
    <source>
        <dbReference type="EMBL" id="OKH30177.1"/>
    </source>
</evidence>
<evidence type="ECO:0000313" key="2">
    <source>
        <dbReference type="Proteomes" id="UP000185860"/>
    </source>
</evidence>
<dbReference type="Proteomes" id="UP000185860">
    <property type="component" value="Unassembled WGS sequence"/>
</dbReference>
<sequence>MKSNHILEQFCKDIGHSYMWDDNKKIITEKDLKWFLDAHNQEKGVTDRTSDRYQLEVTQTIKIDNKNRLVRIQPFRDGMGIIEVVQ</sequence>
<reference evidence="1 2" key="1">
    <citation type="submission" date="2016-11" db="EMBL/GenBank/DDBJ databases">
        <title>Draft Genome Sequences of Nine Cyanobacterial Strains from Diverse Habitats.</title>
        <authorList>
            <person name="Zhu T."/>
            <person name="Hou S."/>
            <person name="Lu X."/>
            <person name="Hess W.R."/>
        </authorList>
    </citation>
    <scope>NUCLEOTIDE SEQUENCE [LARGE SCALE GENOMIC DNA]</scope>
    <source>
        <strain evidence="1 2">IAM M-71</strain>
    </source>
</reference>
<dbReference type="EMBL" id="MRCE01000070">
    <property type="protein sequence ID" value="OKH30177.1"/>
    <property type="molecule type" value="Genomic_DNA"/>
</dbReference>
<protein>
    <submittedName>
        <fullName evidence="1">Uncharacterized protein</fullName>
    </submittedName>
</protein>
<dbReference type="AlphaFoldDB" id="A0A1U7I281"/>
<accession>A0A1U7I281</accession>
<proteinExistence type="predicted"/>
<dbReference type="RefSeq" id="WP_073597419.1">
    <property type="nucleotide sequence ID" value="NZ_MRCE01000070.1"/>
</dbReference>
<gene>
    <name evidence="1" type="ORF">NIES2119_31395</name>
</gene>
<comment type="caution">
    <text evidence="1">The sequence shown here is derived from an EMBL/GenBank/DDBJ whole genome shotgun (WGS) entry which is preliminary data.</text>
</comment>
<dbReference type="STRING" id="454136.NIES2119_31395"/>
<organism evidence="1 2">
    <name type="scientific">[Phormidium ambiguum] IAM M-71</name>
    <dbReference type="NCBI Taxonomy" id="454136"/>
    <lineage>
        <taxon>Bacteria</taxon>
        <taxon>Bacillati</taxon>
        <taxon>Cyanobacteriota</taxon>
        <taxon>Cyanophyceae</taxon>
        <taxon>Oscillatoriophycideae</taxon>
        <taxon>Aerosakkonematales</taxon>
        <taxon>Aerosakkonemataceae</taxon>
        <taxon>Floridanema</taxon>
    </lineage>
</organism>
<name>A0A1U7I281_9CYAN</name>